<evidence type="ECO:0000313" key="2">
    <source>
        <dbReference type="Proteomes" id="UP000053800"/>
    </source>
</evidence>
<dbReference type="EMBL" id="KN848891">
    <property type="protein sequence ID" value="KIR68135.1"/>
    <property type="molecule type" value="Genomic_DNA"/>
</dbReference>
<proteinExistence type="predicted"/>
<organism evidence="1 2">
    <name type="scientific">Cryptococcus bacillisporus CA1873</name>
    <dbReference type="NCBI Taxonomy" id="1296111"/>
    <lineage>
        <taxon>Eukaryota</taxon>
        <taxon>Fungi</taxon>
        <taxon>Dikarya</taxon>
        <taxon>Basidiomycota</taxon>
        <taxon>Agaricomycotina</taxon>
        <taxon>Tremellomycetes</taxon>
        <taxon>Tremellales</taxon>
        <taxon>Cryptococcaceae</taxon>
        <taxon>Cryptococcus</taxon>
        <taxon>Cryptococcus gattii species complex</taxon>
    </lineage>
</organism>
<sequence>MGVLRPFTNCTMNPVVSKAYSKKTIVAGLVLVDFNIRMYLQ</sequence>
<name>A0ABR5BG24_CRYGA</name>
<accession>A0ABR5BG24</accession>
<evidence type="ECO:0000313" key="1">
    <source>
        <dbReference type="EMBL" id="KIR68135.1"/>
    </source>
</evidence>
<reference evidence="1 2" key="1">
    <citation type="submission" date="2015-01" db="EMBL/GenBank/DDBJ databases">
        <title>The Genome Sequence of Cryptococcus gattii CA1873.</title>
        <authorList>
            <consortium name="The Broad Institute Genomics Platform"/>
            <person name="Cuomo C."/>
            <person name="Litvintseva A."/>
            <person name="Chen Y."/>
            <person name="Heitman J."/>
            <person name="Sun S."/>
            <person name="Springer D."/>
            <person name="Dromer F."/>
            <person name="Young S."/>
            <person name="Zeng Q."/>
            <person name="Gargeya S."/>
            <person name="Abouelleil A."/>
            <person name="Alvarado L."/>
            <person name="Chapman S.B."/>
            <person name="Gainer-Dewar J."/>
            <person name="Goldberg J."/>
            <person name="Griggs A."/>
            <person name="Gujja S."/>
            <person name="Hansen M."/>
            <person name="Howarth C."/>
            <person name="Imamovic A."/>
            <person name="Larimer J."/>
            <person name="Murphy C."/>
            <person name="Naylor J."/>
            <person name="Pearson M."/>
            <person name="Priest M."/>
            <person name="Roberts A."/>
            <person name="Saif S."/>
            <person name="Shea T."/>
            <person name="Sykes S."/>
            <person name="Wortman J."/>
            <person name="Nusbaum C."/>
            <person name="Birren B."/>
        </authorList>
    </citation>
    <scope>NUCLEOTIDE SEQUENCE [LARGE SCALE GENOMIC DNA]</scope>
    <source>
        <strain evidence="1 2">CA1873</strain>
    </source>
</reference>
<protein>
    <submittedName>
        <fullName evidence="1">Uncharacterized protein</fullName>
    </submittedName>
</protein>
<gene>
    <name evidence="1" type="ORF">I314_01629</name>
</gene>
<keyword evidence="2" id="KW-1185">Reference proteome</keyword>
<dbReference type="Proteomes" id="UP000053800">
    <property type="component" value="Unassembled WGS sequence"/>
</dbReference>